<comment type="caution">
    <text evidence="2">The sequence shown here is derived from an EMBL/GenBank/DDBJ whole genome shotgun (WGS) entry which is preliminary data.</text>
</comment>
<dbReference type="GO" id="GO:0005737">
    <property type="term" value="C:cytoplasm"/>
    <property type="evidence" value="ECO:0007669"/>
    <property type="project" value="TreeGrafter"/>
</dbReference>
<dbReference type="AlphaFoldDB" id="A0AAV5G718"/>
<dbReference type="Proteomes" id="UP001342314">
    <property type="component" value="Unassembled WGS sequence"/>
</dbReference>
<reference evidence="2 3" key="1">
    <citation type="submission" date="2021-12" db="EMBL/GenBank/DDBJ databases">
        <title>High titer production of polyol ester of fatty acids by Rhodotorula paludigena BS15 towards product separation-free biomass refinery.</title>
        <authorList>
            <person name="Mano J."/>
            <person name="Ono H."/>
            <person name="Tanaka T."/>
            <person name="Naito K."/>
            <person name="Sushida H."/>
            <person name="Ike M."/>
            <person name="Tokuyasu K."/>
            <person name="Kitaoka M."/>
        </authorList>
    </citation>
    <scope>NUCLEOTIDE SEQUENCE [LARGE SCALE GENOMIC DNA]</scope>
    <source>
        <strain evidence="2 3">BS15</strain>
    </source>
</reference>
<evidence type="ECO:0000256" key="1">
    <source>
        <dbReference type="ARBA" id="ARBA00022801"/>
    </source>
</evidence>
<proteinExistence type="predicted"/>
<dbReference type="SUPFAM" id="SSF52799">
    <property type="entry name" value="(Phosphotyrosine protein) phosphatases II"/>
    <property type="match status" value="1"/>
</dbReference>
<gene>
    <name evidence="2" type="ORF">Rhopal_001316-T1</name>
</gene>
<organism evidence="2 3">
    <name type="scientific">Rhodotorula paludigena</name>
    <dbReference type="NCBI Taxonomy" id="86838"/>
    <lineage>
        <taxon>Eukaryota</taxon>
        <taxon>Fungi</taxon>
        <taxon>Dikarya</taxon>
        <taxon>Basidiomycota</taxon>
        <taxon>Pucciniomycotina</taxon>
        <taxon>Microbotryomycetes</taxon>
        <taxon>Sporidiobolales</taxon>
        <taxon>Sporidiobolaceae</taxon>
        <taxon>Rhodotorula</taxon>
    </lineage>
</organism>
<dbReference type="PANTHER" id="PTHR31126">
    <property type="entry name" value="TYROSINE-PROTEIN PHOSPHATASE"/>
    <property type="match status" value="1"/>
</dbReference>
<sequence length="208" mass="24091">MPSTLLDSLVAQRDQSGVLFPPLNFAMVLPGVYRSGHPHKTNFPFLDSLHLKSIMYLATDDYRTDTHTWAQERELQIFHFRIEVSKDPAVEVDEDKVREALEKVLVLIHDNKGRHLPSLLSALLRLVTDWSLEAALHEYRIFLPPEDDWVKEKPGKSKKEKERFADIKLMWRALVPLKETVEPFKVILAVECDHLPKDSSCMSSFFRL</sequence>
<dbReference type="InterPro" id="IPR020428">
    <property type="entry name" value="PFA-DSPs"/>
</dbReference>
<protein>
    <submittedName>
        <fullName evidence="2">Uncharacterized protein</fullName>
    </submittedName>
</protein>
<keyword evidence="3" id="KW-1185">Reference proteome</keyword>
<dbReference type="GO" id="GO:0016791">
    <property type="term" value="F:phosphatase activity"/>
    <property type="evidence" value="ECO:0007669"/>
    <property type="project" value="InterPro"/>
</dbReference>
<dbReference type="EMBL" id="BQKY01000003">
    <property type="protein sequence ID" value="GJN88351.1"/>
    <property type="molecule type" value="Genomic_DNA"/>
</dbReference>
<evidence type="ECO:0000313" key="2">
    <source>
        <dbReference type="EMBL" id="GJN88351.1"/>
    </source>
</evidence>
<keyword evidence="1" id="KW-0378">Hydrolase</keyword>
<name>A0AAV5G718_9BASI</name>
<dbReference type="InterPro" id="IPR004861">
    <property type="entry name" value="Siw14-like"/>
</dbReference>
<dbReference type="PRINTS" id="PR01911">
    <property type="entry name" value="PFDSPHPHTASE"/>
</dbReference>
<dbReference type="Gene3D" id="3.90.190.10">
    <property type="entry name" value="Protein tyrosine phosphatase superfamily"/>
    <property type="match status" value="1"/>
</dbReference>
<evidence type="ECO:0000313" key="3">
    <source>
        <dbReference type="Proteomes" id="UP001342314"/>
    </source>
</evidence>
<dbReference type="InterPro" id="IPR029021">
    <property type="entry name" value="Prot-tyrosine_phosphatase-like"/>
</dbReference>
<dbReference type="GO" id="GO:0052840">
    <property type="term" value="F:inositol diphosphate tetrakisphosphate diphosphatase activity"/>
    <property type="evidence" value="ECO:0007669"/>
    <property type="project" value="TreeGrafter"/>
</dbReference>
<dbReference type="PANTHER" id="PTHR31126:SF74">
    <property type="entry name" value="TYROSINE-PROTEIN PHOSPHATASE-LIKE PROTEIN OCA2"/>
    <property type="match status" value="1"/>
</dbReference>
<accession>A0AAV5G718</accession>
<dbReference type="Pfam" id="PF03162">
    <property type="entry name" value="Y_phosphatase2"/>
    <property type="match status" value="1"/>
</dbReference>